<feature type="domain" description="HTH lysR-type" evidence="5">
    <location>
        <begin position="35"/>
        <end position="92"/>
    </location>
</feature>
<keyword evidence="4" id="KW-0804">Transcription</keyword>
<accession>A0ABD7MB30</accession>
<evidence type="ECO:0000256" key="3">
    <source>
        <dbReference type="ARBA" id="ARBA00023125"/>
    </source>
</evidence>
<proteinExistence type="inferred from homology"/>
<dbReference type="SUPFAM" id="SSF46785">
    <property type="entry name" value="Winged helix' DNA-binding domain"/>
    <property type="match status" value="1"/>
</dbReference>
<dbReference type="Proteomes" id="UP000184253">
    <property type="component" value="Unassembled WGS sequence"/>
</dbReference>
<dbReference type="Pfam" id="PF03466">
    <property type="entry name" value="LysR_substrate"/>
    <property type="match status" value="1"/>
</dbReference>
<evidence type="ECO:0000259" key="5">
    <source>
        <dbReference type="PROSITE" id="PS50931"/>
    </source>
</evidence>
<dbReference type="PROSITE" id="PS50931">
    <property type="entry name" value="HTH_LYSR"/>
    <property type="match status" value="1"/>
</dbReference>
<dbReference type="SUPFAM" id="SSF53850">
    <property type="entry name" value="Periplasmic binding protein-like II"/>
    <property type="match status" value="1"/>
</dbReference>
<dbReference type="InterPro" id="IPR036390">
    <property type="entry name" value="WH_DNA-bd_sf"/>
</dbReference>
<dbReference type="PANTHER" id="PTHR30126:SF39">
    <property type="entry name" value="HTH-TYPE TRANSCRIPTIONAL REGULATOR CYSL"/>
    <property type="match status" value="1"/>
</dbReference>
<evidence type="ECO:0000256" key="1">
    <source>
        <dbReference type="ARBA" id="ARBA00009437"/>
    </source>
</evidence>
<protein>
    <submittedName>
        <fullName evidence="6">Transcriptional regulator, LysR family</fullName>
    </submittedName>
</protein>
<keyword evidence="3" id="KW-0238">DNA-binding</keyword>
<evidence type="ECO:0000256" key="2">
    <source>
        <dbReference type="ARBA" id="ARBA00023015"/>
    </source>
</evidence>
<reference evidence="6 7" key="1">
    <citation type="submission" date="2016-11" db="EMBL/GenBank/DDBJ databases">
        <authorList>
            <person name="Varghese N."/>
            <person name="Submissions S."/>
        </authorList>
    </citation>
    <scope>NUCLEOTIDE SEQUENCE [LARGE SCALE GENOMIC DNA]</scope>
    <source>
        <strain evidence="6 7">VTM4R57</strain>
    </source>
</reference>
<dbReference type="InterPro" id="IPR005119">
    <property type="entry name" value="LysR_subst-bd"/>
</dbReference>
<comment type="caution">
    <text evidence="6">The sequence shown here is derived from an EMBL/GenBank/DDBJ whole genome shotgun (WGS) entry which is preliminary data.</text>
</comment>
<dbReference type="InterPro" id="IPR036388">
    <property type="entry name" value="WH-like_DNA-bd_sf"/>
</dbReference>
<organism evidence="6 7">
    <name type="scientific">Micrococcus luteus</name>
    <name type="common">Micrococcus lysodeikticus</name>
    <dbReference type="NCBI Taxonomy" id="1270"/>
    <lineage>
        <taxon>Bacteria</taxon>
        <taxon>Bacillati</taxon>
        <taxon>Actinomycetota</taxon>
        <taxon>Actinomycetes</taxon>
        <taxon>Micrococcales</taxon>
        <taxon>Micrococcaceae</taxon>
        <taxon>Micrococcus</taxon>
    </lineage>
</organism>
<dbReference type="Gene3D" id="1.10.10.10">
    <property type="entry name" value="Winged helix-like DNA-binding domain superfamily/Winged helix DNA-binding domain"/>
    <property type="match status" value="1"/>
</dbReference>
<gene>
    <name evidence="6" type="ORF">SAMN04487849_1246</name>
</gene>
<dbReference type="GO" id="GO:0003677">
    <property type="term" value="F:DNA binding"/>
    <property type="evidence" value="ECO:0007669"/>
    <property type="project" value="UniProtKB-KW"/>
</dbReference>
<dbReference type="Gene3D" id="3.40.190.290">
    <property type="match status" value="1"/>
</dbReference>
<dbReference type="EMBL" id="FRCE01000024">
    <property type="protein sequence ID" value="SHL93429.1"/>
    <property type="molecule type" value="Genomic_DNA"/>
</dbReference>
<keyword evidence="2" id="KW-0805">Transcription regulation</keyword>
<sequence>MHPSCACAPWFGNGGLVGRAQWLLVALRRLTDRILDLDTLEVLVRVAETGSLTRAAEVLGVTQQAVSARLRAAEQATGQPLAHRTASGTALTDAGRVVLGLAVPVLEASRRLEAGVAALREPAGSLVIAASQTIAELLLPGWLLTHRAATPDASVRLIAGNSADVTDLVRSGAADVGFTETPAAPIGLSSLVVDEDELVVVVAPHHPWASASAITSDDLAETPLLLREEGSGTRSTVEAWLDDAGLTLVPPAAVLETTGIIRANARAGIAPAVMSLRTVDTDLEDGALVRALLLGPPLIRPLRAIWSGRPGPAVTAFLDTARSSSTGGQISP</sequence>
<dbReference type="PANTHER" id="PTHR30126">
    <property type="entry name" value="HTH-TYPE TRANSCRIPTIONAL REGULATOR"/>
    <property type="match status" value="1"/>
</dbReference>
<dbReference type="InterPro" id="IPR000847">
    <property type="entry name" value="LysR_HTH_N"/>
</dbReference>
<evidence type="ECO:0000256" key="4">
    <source>
        <dbReference type="ARBA" id="ARBA00023163"/>
    </source>
</evidence>
<evidence type="ECO:0000313" key="6">
    <source>
        <dbReference type="EMBL" id="SHL93429.1"/>
    </source>
</evidence>
<dbReference type="Pfam" id="PF00126">
    <property type="entry name" value="HTH_1"/>
    <property type="match status" value="1"/>
</dbReference>
<dbReference type="AlphaFoldDB" id="A0ABD7MB30"/>
<evidence type="ECO:0000313" key="7">
    <source>
        <dbReference type="Proteomes" id="UP000184253"/>
    </source>
</evidence>
<name>A0ABD7MB30_MICLU</name>
<comment type="similarity">
    <text evidence="1">Belongs to the LysR transcriptional regulatory family.</text>
</comment>